<proteinExistence type="predicted"/>
<evidence type="ECO:0000313" key="1">
    <source>
        <dbReference type="EMBL" id="GBP76709.1"/>
    </source>
</evidence>
<sequence length="105" mass="11812">MDYSNMLRFAMGQNLEAESDAVRGVRREDRSDRALRAHYSNGAITALHEAAAAAHRKPQTPTKNVQAIVSGSHHAFFSPRFSTKLKLEFTIADSLLTIYVQYQFL</sequence>
<evidence type="ECO:0000313" key="2">
    <source>
        <dbReference type="Proteomes" id="UP000299102"/>
    </source>
</evidence>
<name>A0A4C1YQ17_EUMVA</name>
<protein>
    <submittedName>
        <fullName evidence="1">Uncharacterized protein</fullName>
    </submittedName>
</protein>
<dbReference type="EMBL" id="BGZK01001300">
    <property type="protein sequence ID" value="GBP76709.1"/>
    <property type="molecule type" value="Genomic_DNA"/>
</dbReference>
<organism evidence="1 2">
    <name type="scientific">Eumeta variegata</name>
    <name type="common">Bagworm moth</name>
    <name type="synonym">Eumeta japonica</name>
    <dbReference type="NCBI Taxonomy" id="151549"/>
    <lineage>
        <taxon>Eukaryota</taxon>
        <taxon>Metazoa</taxon>
        <taxon>Ecdysozoa</taxon>
        <taxon>Arthropoda</taxon>
        <taxon>Hexapoda</taxon>
        <taxon>Insecta</taxon>
        <taxon>Pterygota</taxon>
        <taxon>Neoptera</taxon>
        <taxon>Endopterygota</taxon>
        <taxon>Lepidoptera</taxon>
        <taxon>Glossata</taxon>
        <taxon>Ditrysia</taxon>
        <taxon>Tineoidea</taxon>
        <taxon>Psychidae</taxon>
        <taxon>Oiketicinae</taxon>
        <taxon>Eumeta</taxon>
    </lineage>
</organism>
<reference evidence="1 2" key="1">
    <citation type="journal article" date="2019" name="Commun. Biol.">
        <title>The bagworm genome reveals a unique fibroin gene that provides high tensile strength.</title>
        <authorList>
            <person name="Kono N."/>
            <person name="Nakamura H."/>
            <person name="Ohtoshi R."/>
            <person name="Tomita M."/>
            <person name="Numata K."/>
            <person name="Arakawa K."/>
        </authorList>
    </citation>
    <scope>NUCLEOTIDE SEQUENCE [LARGE SCALE GENOMIC DNA]</scope>
</reference>
<keyword evidence="2" id="KW-1185">Reference proteome</keyword>
<comment type="caution">
    <text evidence="1">The sequence shown here is derived from an EMBL/GenBank/DDBJ whole genome shotgun (WGS) entry which is preliminary data.</text>
</comment>
<accession>A0A4C1YQ17</accession>
<gene>
    <name evidence="1" type="ORF">EVAR_52444_1</name>
</gene>
<dbReference type="Proteomes" id="UP000299102">
    <property type="component" value="Unassembled WGS sequence"/>
</dbReference>
<dbReference type="AlphaFoldDB" id="A0A4C1YQ17"/>